<feature type="transmembrane region" description="Helical" evidence="1">
    <location>
        <begin position="6"/>
        <end position="25"/>
    </location>
</feature>
<keyword evidence="1" id="KW-0812">Transmembrane</keyword>
<proteinExistence type="predicted"/>
<feature type="domain" description="DUF4350" evidence="2">
    <location>
        <begin position="38"/>
        <end position="236"/>
    </location>
</feature>
<dbReference type="Proteomes" id="UP000260795">
    <property type="component" value="Unassembled WGS sequence"/>
</dbReference>
<organism evidence="3 4">
    <name type="scientific">Bacteroides uniformis</name>
    <dbReference type="NCBI Taxonomy" id="820"/>
    <lineage>
        <taxon>Bacteria</taxon>
        <taxon>Pseudomonadati</taxon>
        <taxon>Bacteroidota</taxon>
        <taxon>Bacteroidia</taxon>
        <taxon>Bacteroidales</taxon>
        <taxon>Bacteroidaceae</taxon>
        <taxon>Bacteroides</taxon>
    </lineage>
</organism>
<accession>A0A3E4QS93</accession>
<sequence length="407" mass="46471">MKGNHWFIAGIIAFLVLMFAIECRLPKKFVWNPTFSHYDKQPFGCAVFDSLLSSSLPKGYSLSRKTFYELEQEDTTLRRGILVVTDNLHLTDVDVEVMLKMAGRGDRIMLAGSSFSRILKDTLGFECSYSYFSPSALKKYATALLSKDSLCWVGDSAVYPQQTFCFYPQLCQSYFFADSISCKVLAEKTVTGEAAHPVAMSVSWGKGEVILASTPLLFTNYGVLDGKNAAYLFRILSQMGGFPIVRTEGYMKETAQAQMSPFRYFLSQPPLRWALYLSMVSILLFMIFTARRKQRAIPVIREPENKFLEFAELIGTLYYQKKDHADLVRKKYLYFAEELRREIQVDVEEVAEDERSFGRIARKTGMEAGEIAAFIREVRPVVYGGRSISEEEMKRLVDKMNEIINHI</sequence>
<keyword evidence="1" id="KW-0472">Membrane</keyword>
<dbReference type="InterPro" id="IPR025646">
    <property type="entry name" value="DUF4350"/>
</dbReference>
<keyword evidence="1" id="KW-1133">Transmembrane helix</keyword>
<protein>
    <submittedName>
        <fullName evidence="3">DUF4350 domain-containing protein</fullName>
    </submittedName>
</protein>
<evidence type="ECO:0000256" key="1">
    <source>
        <dbReference type="SAM" id="Phobius"/>
    </source>
</evidence>
<evidence type="ECO:0000313" key="4">
    <source>
        <dbReference type="Proteomes" id="UP000260795"/>
    </source>
</evidence>
<evidence type="ECO:0000313" key="3">
    <source>
        <dbReference type="EMBL" id="RGL10022.1"/>
    </source>
</evidence>
<reference evidence="3 4" key="1">
    <citation type="submission" date="2018-08" db="EMBL/GenBank/DDBJ databases">
        <title>A genome reference for cultivated species of the human gut microbiota.</title>
        <authorList>
            <person name="Zou Y."/>
            <person name="Xue W."/>
            <person name="Luo G."/>
        </authorList>
    </citation>
    <scope>NUCLEOTIDE SEQUENCE [LARGE SCALE GENOMIC DNA]</scope>
    <source>
        <strain evidence="3 4">TF08-13</strain>
    </source>
</reference>
<dbReference type="EMBL" id="QSRK01000031">
    <property type="protein sequence ID" value="RGL10022.1"/>
    <property type="molecule type" value="Genomic_DNA"/>
</dbReference>
<evidence type="ECO:0000259" key="2">
    <source>
        <dbReference type="Pfam" id="PF14258"/>
    </source>
</evidence>
<feature type="transmembrane region" description="Helical" evidence="1">
    <location>
        <begin position="273"/>
        <end position="290"/>
    </location>
</feature>
<dbReference type="Pfam" id="PF14258">
    <property type="entry name" value="DUF4350"/>
    <property type="match status" value="1"/>
</dbReference>
<name>A0A3E4QS93_BACUN</name>
<comment type="caution">
    <text evidence="3">The sequence shown here is derived from an EMBL/GenBank/DDBJ whole genome shotgun (WGS) entry which is preliminary data.</text>
</comment>
<gene>
    <name evidence="3" type="ORF">DXC80_16745</name>
</gene>
<dbReference type="AlphaFoldDB" id="A0A3E4QS93"/>
<dbReference type="RefSeq" id="WP_117681608.1">
    <property type="nucleotide sequence ID" value="NZ_QSRK01000031.1"/>
</dbReference>